<feature type="transmembrane region" description="Helical" evidence="1">
    <location>
        <begin position="26"/>
        <end position="43"/>
    </location>
</feature>
<sequence length="76" mass="9046">MKFPFVYKALCTGITGEHPVEVCSHLVFWLYFDFYVICFFYFPDYACKSCCDRVQNHILQYIGIFYCQQVARYVVG</sequence>
<dbReference type="EMBL" id="GGEC01031879">
    <property type="protein sequence ID" value="MBX12363.1"/>
    <property type="molecule type" value="Transcribed_RNA"/>
</dbReference>
<reference evidence="2" key="1">
    <citation type="submission" date="2018-02" db="EMBL/GenBank/DDBJ databases">
        <title>Rhizophora mucronata_Transcriptome.</title>
        <authorList>
            <person name="Meera S.P."/>
            <person name="Sreeshan A."/>
            <person name="Augustine A."/>
        </authorList>
    </citation>
    <scope>NUCLEOTIDE SEQUENCE</scope>
    <source>
        <tissue evidence="2">Leaf</tissue>
    </source>
</reference>
<keyword evidence="1" id="KW-0812">Transmembrane</keyword>
<keyword evidence="1" id="KW-0472">Membrane</keyword>
<dbReference type="AlphaFoldDB" id="A0A2P2L326"/>
<evidence type="ECO:0000256" key="1">
    <source>
        <dbReference type="SAM" id="Phobius"/>
    </source>
</evidence>
<organism evidence="2">
    <name type="scientific">Rhizophora mucronata</name>
    <name type="common">Asiatic mangrove</name>
    <dbReference type="NCBI Taxonomy" id="61149"/>
    <lineage>
        <taxon>Eukaryota</taxon>
        <taxon>Viridiplantae</taxon>
        <taxon>Streptophyta</taxon>
        <taxon>Embryophyta</taxon>
        <taxon>Tracheophyta</taxon>
        <taxon>Spermatophyta</taxon>
        <taxon>Magnoliopsida</taxon>
        <taxon>eudicotyledons</taxon>
        <taxon>Gunneridae</taxon>
        <taxon>Pentapetalae</taxon>
        <taxon>rosids</taxon>
        <taxon>fabids</taxon>
        <taxon>Malpighiales</taxon>
        <taxon>Rhizophoraceae</taxon>
        <taxon>Rhizophora</taxon>
    </lineage>
</organism>
<keyword evidence="1" id="KW-1133">Transmembrane helix</keyword>
<evidence type="ECO:0000313" key="2">
    <source>
        <dbReference type="EMBL" id="MBX12363.1"/>
    </source>
</evidence>
<protein>
    <submittedName>
        <fullName evidence="2">Uncharacterized protein</fullName>
    </submittedName>
</protein>
<name>A0A2P2L326_RHIMU</name>
<accession>A0A2P2L326</accession>
<proteinExistence type="predicted"/>